<organism evidence="2">
    <name type="scientific">marine sediment metagenome</name>
    <dbReference type="NCBI Taxonomy" id="412755"/>
    <lineage>
        <taxon>unclassified sequences</taxon>
        <taxon>metagenomes</taxon>
        <taxon>ecological metagenomes</taxon>
    </lineage>
</organism>
<name>A0A0F9AFT4_9ZZZZ</name>
<evidence type="ECO:0000313" key="2">
    <source>
        <dbReference type="EMBL" id="KKK71096.1"/>
    </source>
</evidence>
<gene>
    <name evidence="2" type="ORF">LCGC14_2917360</name>
</gene>
<accession>A0A0F9AFT4</accession>
<feature type="region of interest" description="Disordered" evidence="1">
    <location>
        <begin position="1"/>
        <end position="21"/>
    </location>
</feature>
<reference evidence="2" key="1">
    <citation type="journal article" date="2015" name="Nature">
        <title>Complex archaea that bridge the gap between prokaryotes and eukaryotes.</title>
        <authorList>
            <person name="Spang A."/>
            <person name="Saw J.H."/>
            <person name="Jorgensen S.L."/>
            <person name="Zaremba-Niedzwiedzka K."/>
            <person name="Martijn J."/>
            <person name="Lind A.E."/>
            <person name="van Eijk R."/>
            <person name="Schleper C."/>
            <person name="Guy L."/>
            <person name="Ettema T.J."/>
        </authorList>
    </citation>
    <scope>NUCLEOTIDE SEQUENCE</scope>
</reference>
<protein>
    <submittedName>
        <fullName evidence="2">Uncharacterized protein</fullName>
    </submittedName>
</protein>
<evidence type="ECO:0000256" key="1">
    <source>
        <dbReference type="SAM" id="MobiDB-lite"/>
    </source>
</evidence>
<dbReference type="AlphaFoldDB" id="A0A0F9AFT4"/>
<dbReference type="EMBL" id="LAZR01057889">
    <property type="protein sequence ID" value="KKK71096.1"/>
    <property type="molecule type" value="Genomic_DNA"/>
</dbReference>
<proteinExistence type="predicted"/>
<sequence length="69" mass="7392">MSKKDGGPAFPSSTPDVFNPSGMSLRDYYAAKAMAALLQTSPADDTYKDVATRAHLQADAMLKAREEAL</sequence>
<comment type="caution">
    <text evidence="2">The sequence shown here is derived from an EMBL/GenBank/DDBJ whole genome shotgun (WGS) entry which is preliminary data.</text>
</comment>